<evidence type="ECO:0000256" key="1">
    <source>
        <dbReference type="SAM" id="MobiDB-lite"/>
    </source>
</evidence>
<dbReference type="RefSeq" id="WP_170232285.1">
    <property type="nucleotide sequence ID" value="NZ_VFPP01000001.1"/>
</dbReference>
<dbReference type="EMBL" id="VFPP01000001">
    <property type="protein sequence ID" value="TQM84612.1"/>
    <property type="molecule type" value="Genomic_DNA"/>
</dbReference>
<proteinExistence type="predicted"/>
<evidence type="ECO:0000313" key="2">
    <source>
        <dbReference type="EMBL" id="TQM84612.1"/>
    </source>
</evidence>
<keyword evidence="3" id="KW-1185">Reference proteome</keyword>
<name>A0A543JP42_9PSEU</name>
<feature type="region of interest" description="Disordered" evidence="1">
    <location>
        <begin position="31"/>
        <end position="51"/>
    </location>
</feature>
<dbReference type="AlphaFoldDB" id="A0A543JP42"/>
<comment type="caution">
    <text evidence="2">The sequence shown here is derived from an EMBL/GenBank/DDBJ whole genome shotgun (WGS) entry which is preliminary data.</text>
</comment>
<dbReference type="Proteomes" id="UP000316628">
    <property type="component" value="Unassembled WGS sequence"/>
</dbReference>
<protein>
    <submittedName>
        <fullName evidence="2">Uncharacterized protein</fullName>
    </submittedName>
</protein>
<reference evidence="2 3" key="1">
    <citation type="submission" date="2019-06" db="EMBL/GenBank/DDBJ databases">
        <title>Sequencing the genomes of 1000 actinobacteria strains.</title>
        <authorList>
            <person name="Klenk H.-P."/>
        </authorList>
    </citation>
    <scope>NUCLEOTIDE SEQUENCE [LARGE SCALE GENOMIC DNA]</scope>
    <source>
        <strain evidence="2 3">DSM 45456</strain>
    </source>
</reference>
<sequence>MRVLPPERLILVVTMDREAYERFRIAAAGTVGAHASRNPRDNGEEWTPPPLPAYAGDGGIRSAVRALIFFSPDWRGHFVPVRRYSPIHNSLRIAVTRAVHPAFVRLGYSPRGPLRLIPVDTIR</sequence>
<accession>A0A543JP42</accession>
<evidence type="ECO:0000313" key="3">
    <source>
        <dbReference type="Proteomes" id="UP000316628"/>
    </source>
</evidence>
<gene>
    <name evidence="2" type="ORF">FHX81_7067</name>
</gene>
<organism evidence="2 3">
    <name type="scientific">Saccharothrix saharensis</name>
    <dbReference type="NCBI Taxonomy" id="571190"/>
    <lineage>
        <taxon>Bacteria</taxon>
        <taxon>Bacillati</taxon>
        <taxon>Actinomycetota</taxon>
        <taxon>Actinomycetes</taxon>
        <taxon>Pseudonocardiales</taxon>
        <taxon>Pseudonocardiaceae</taxon>
        <taxon>Saccharothrix</taxon>
    </lineage>
</organism>